<feature type="compositionally biased region" description="Basic and acidic residues" evidence="1">
    <location>
        <begin position="13"/>
        <end position="23"/>
    </location>
</feature>
<keyword evidence="3" id="KW-1185">Reference proteome</keyword>
<dbReference type="RefSeq" id="WP_143324624.1">
    <property type="nucleotide sequence ID" value="NZ_FITM01000136.1"/>
</dbReference>
<evidence type="ECO:0000256" key="1">
    <source>
        <dbReference type="SAM" id="MobiDB-lite"/>
    </source>
</evidence>
<reference evidence="3" key="1">
    <citation type="submission" date="2016-02" db="EMBL/GenBank/DDBJ databases">
        <authorList>
            <person name="liu f."/>
        </authorList>
    </citation>
    <scope>NUCLEOTIDE SEQUENCE [LARGE SCALE GENOMIC DNA]</scope>
</reference>
<gene>
    <name evidence="2" type="ORF">FLM9_1232</name>
</gene>
<evidence type="ECO:0000313" key="2">
    <source>
        <dbReference type="EMBL" id="SAY39169.1"/>
    </source>
</evidence>
<protein>
    <submittedName>
        <fullName evidence="2">Uncharacterized protein</fullName>
    </submittedName>
</protein>
<dbReference type="EMBL" id="FITM01000136">
    <property type="protein sequence ID" value="SAY39169.1"/>
    <property type="molecule type" value="Genomic_DNA"/>
</dbReference>
<evidence type="ECO:0000313" key="3">
    <source>
        <dbReference type="Proteomes" id="UP000182631"/>
    </source>
</evidence>
<sequence>MAKRSGLIAAQRTELESAQERPHTRCLGPIEGWRTRRLLMAMSLQQAGWSLEKIANHLRCTTLTITRDITVYQHSPRSQAAHGMRAALEG</sequence>
<proteinExistence type="predicted"/>
<name>A0A164ZS42_9SYNE</name>
<dbReference type="Proteomes" id="UP000182631">
    <property type="component" value="Unassembled WGS sequence"/>
</dbReference>
<feature type="region of interest" description="Disordered" evidence="1">
    <location>
        <begin position="1"/>
        <end position="23"/>
    </location>
</feature>
<dbReference type="AlphaFoldDB" id="A0A164ZS42"/>
<accession>A0A164ZS42</accession>
<organism evidence="2 3">
    <name type="scientific">Candidatus Synechococcus spongiarum</name>
    <dbReference type="NCBI Taxonomy" id="431041"/>
    <lineage>
        <taxon>Bacteria</taxon>
        <taxon>Bacillati</taxon>
        <taxon>Cyanobacteriota</taxon>
        <taxon>Cyanophyceae</taxon>
        <taxon>Synechococcales</taxon>
        <taxon>Synechococcaceae</taxon>
        <taxon>Synechococcus</taxon>
    </lineage>
</organism>